<sequence length="330" mass="36884">MSSERTEPTSSIPDFARDIDPAALYFFVTLYRTGSLPRTAEQLGVSLSSANRMLARLRAYWDAPLFVRSGASMLPDRSAKEKYEGVVRILRLLEELRSTGPLEPARLKRTVRLACYDNAFAATLASVHAQFARTFPHVTFQVTQADEHMFDLLRDDKLDLLFVARQGLPPDVRSAAALTTPYACIVAKDHPLSGVARRRGALTRHDLERFSQVLVNTQPDRYRRPNGPGNGYFNPRDPSKIALVTPFFLSVPLSLEGTEHYAIVPEVTARLAFDTSRIDILPVTREAPELTVQLAWHERTQKDPAFELIRSVLLDLIAKNAKAVLSGSLE</sequence>
<evidence type="ECO:0000256" key="4">
    <source>
        <dbReference type="ARBA" id="ARBA00023163"/>
    </source>
</evidence>
<gene>
    <name evidence="6" type="ORF">SUTMEG_09850</name>
</gene>
<keyword evidence="4" id="KW-0804">Transcription</keyword>
<dbReference type="Pfam" id="PF00126">
    <property type="entry name" value="HTH_1"/>
    <property type="match status" value="1"/>
</dbReference>
<dbReference type="PANTHER" id="PTHR30118">
    <property type="entry name" value="HTH-TYPE TRANSCRIPTIONAL REGULATOR LEUO-RELATED"/>
    <property type="match status" value="1"/>
</dbReference>
<name>A0A2Z6I9R3_9BURK</name>
<evidence type="ECO:0000256" key="2">
    <source>
        <dbReference type="ARBA" id="ARBA00023015"/>
    </source>
</evidence>
<dbReference type="SUPFAM" id="SSF46785">
    <property type="entry name" value="Winged helix' DNA-binding domain"/>
    <property type="match status" value="1"/>
</dbReference>
<dbReference type="GO" id="GO:0003700">
    <property type="term" value="F:DNA-binding transcription factor activity"/>
    <property type="evidence" value="ECO:0007669"/>
    <property type="project" value="InterPro"/>
</dbReference>
<dbReference type="PROSITE" id="PS50931">
    <property type="entry name" value="HTH_LYSR"/>
    <property type="match status" value="1"/>
</dbReference>
<dbReference type="RefSeq" id="WP_120176736.1">
    <property type="nucleotide sequence ID" value="NZ_AP018786.1"/>
</dbReference>
<dbReference type="OrthoDB" id="8583877at2"/>
<evidence type="ECO:0000256" key="1">
    <source>
        <dbReference type="ARBA" id="ARBA00009437"/>
    </source>
</evidence>
<dbReference type="InterPro" id="IPR036388">
    <property type="entry name" value="WH-like_DNA-bd_sf"/>
</dbReference>
<evidence type="ECO:0000313" key="6">
    <source>
        <dbReference type="EMBL" id="BBF23094.1"/>
    </source>
</evidence>
<dbReference type="InterPro" id="IPR000847">
    <property type="entry name" value="LysR_HTH_N"/>
</dbReference>
<evidence type="ECO:0000259" key="5">
    <source>
        <dbReference type="PROSITE" id="PS50931"/>
    </source>
</evidence>
<dbReference type="Pfam" id="PF03466">
    <property type="entry name" value="LysR_substrate"/>
    <property type="match status" value="1"/>
</dbReference>
<keyword evidence="2" id="KW-0805">Transcription regulation</keyword>
<dbReference type="GO" id="GO:0003677">
    <property type="term" value="F:DNA binding"/>
    <property type="evidence" value="ECO:0007669"/>
    <property type="project" value="UniProtKB-KW"/>
</dbReference>
<comment type="similarity">
    <text evidence="1">Belongs to the LysR transcriptional regulatory family.</text>
</comment>
<accession>A0A2Z6I9R3</accession>
<dbReference type="Gene3D" id="3.40.190.10">
    <property type="entry name" value="Periplasmic binding protein-like II"/>
    <property type="match status" value="2"/>
</dbReference>
<dbReference type="EMBL" id="AP018786">
    <property type="protein sequence ID" value="BBF23094.1"/>
    <property type="molecule type" value="Genomic_DNA"/>
</dbReference>
<dbReference type="InterPro" id="IPR005119">
    <property type="entry name" value="LysR_subst-bd"/>
</dbReference>
<feature type="domain" description="HTH lysR-type" evidence="5">
    <location>
        <begin position="19"/>
        <end position="76"/>
    </location>
</feature>
<proteinExistence type="inferred from homology"/>
<reference evidence="6 7" key="1">
    <citation type="journal article" date="2018" name="Int. J. Syst. Evol. Microbiol.">
        <title>Mesosutterella multiformis gen. nov., sp. nov., a member of the family Sutterellaceae and Sutterella megalosphaeroides sp. nov., isolated from human faeces.</title>
        <authorList>
            <person name="Sakamoto M."/>
            <person name="Ikeyama N."/>
            <person name="Kunihiro T."/>
            <person name="Iino T."/>
            <person name="Yuki M."/>
            <person name="Ohkuma M."/>
        </authorList>
    </citation>
    <scope>NUCLEOTIDE SEQUENCE [LARGE SCALE GENOMIC DNA]</scope>
    <source>
        <strain evidence="6 7">6FBBBH3</strain>
    </source>
</reference>
<keyword evidence="3" id="KW-0238">DNA-binding</keyword>
<dbReference type="InterPro" id="IPR036390">
    <property type="entry name" value="WH_DNA-bd_sf"/>
</dbReference>
<protein>
    <submittedName>
        <fullName evidence="6">LysR family transcriptional regulator</fullName>
    </submittedName>
</protein>
<evidence type="ECO:0000313" key="7">
    <source>
        <dbReference type="Proteomes" id="UP000271003"/>
    </source>
</evidence>
<organism evidence="6 7">
    <name type="scientific">Sutterella megalosphaeroides</name>
    <dbReference type="NCBI Taxonomy" id="2494234"/>
    <lineage>
        <taxon>Bacteria</taxon>
        <taxon>Pseudomonadati</taxon>
        <taxon>Pseudomonadota</taxon>
        <taxon>Betaproteobacteria</taxon>
        <taxon>Burkholderiales</taxon>
        <taxon>Sutterellaceae</taxon>
        <taxon>Sutterella</taxon>
    </lineage>
</organism>
<dbReference type="AlphaFoldDB" id="A0A2Z6I9R3"/>
<dbReference type="SUPFAM" id="SSF53850">
    <property type="entry name" value="Periplasmic binding protein-like II"/>
    <property type="match status" value="1"/>
</dbReference>
<dbReference type="KEGG" id="sutt:SUTMEG_09850"/>
<dbReference type="PANTHER" id="PTHR30118:SF15">
    <property type="entry name" value="TRANSCRIPTIONAL REGULATORY PROTEIN"/>
    <property type="match status" value="1"/>
</dbReference>
<dbReference type="InterPro" id="IPR050389">
    <property type="entry name" value="LysR-type_TF"/>
</dbReference>
<keyword evidence="7" id="KW-1185">Reference proteome</keyword>
<dbReference type="Gene3D" id="1.10.10.10">
    <property type="entry name" value="Winged helix-like DNA-binding domain superfamily/Winged helix DNA-binding domain"/>
    <property type="match status" value="1"/>
</dbReference>
<evidence type="ECO:0000256" key="3">
    <source>
        <dbReference type="ARBA" id="ARBA00023125"/>
    </source>
</evidence>
<dbReference type="Proteomes" id="UP000271003">
    <property type="component" value="Chromosome"/>
</dbReference>